<dbReference type="InterPro" id="IPR017853">
    <property type="entry name" value="GH"/>
</dbReference>
<proteinExistence type="inferred from homology"/>
<dbReference type="SUPFAM" id="SSF51445">
    <property type="entry name" value="(Trans)glycosidases"/>
    <property type="match status" value="1"/>
</dbReference>
<dbReference type="Gene3D" id="2.60.120.260">
    <property type="entry name" value="Galactose-binding domain-like"/>
    <property type="match status" value="2"/>
</dbReference>
<dbReference type="Pfam" id="PF10435">
    <property type="entry name" value="BetaGal_dom2"/>
    <property type="match status" value="1"/>
</dbReference>
<dbReference type="Proteomes" id="UP000241462">
    <property type="component" value="Unassembled WGS sequence"/>
</dbReference>
<dbReference type="InterPro" id="IPR001944">
    <property type="entry name" value="Glycoside_Hdrlase_35"/>
</dbReference>
<dbReference type="InterPro" id="IPR025972">
    <property type="entry name" value="BetaGal_dom3"/>
</dbReference>
<dbReference type="STRING" id="2025994.A0A2T3ABD3"/>
<reference evidence="11 12" key="1">
    <citation type="journal article" date="2018" name="Mycol. Prog.">
        <title>Coniella lustricola, a new species from submerged detritus.</title>
        <authorList>
            <person name="Raudabaugh D.B."/>
            <person name="Iturriaga T."/>
            <person name="Carver A."/>
            <person name="Mondo S."/>
            <person name="Pangilinan J."/>
            <person name="Lipzen A."/>
            <person name="He G."/>
            <person name="Amirebrahimi M."/>
            <person name="Grigoriev I.V."/>
            <person name="Miller A.N."/>
        </authorList>
    </citation>
    <scope>NUCLEOTIDE SEQUENCE [LARGE SCALE GENOMIC DNA]</scope>
    <source>
        <strain evidence="11 12">B22-T-1</strain>
    </source>
</reference>
<dbReference type="Pfam" id="PF01301">
    <property type="entry name" value="Glyco_hydro_35"/>
    <property type="match status" value="1"/>
</dbReference>
<keyword evidence="12" id="KW-1185">Reference proteome</keyword>
<evidence type="ECO:0000313" key="12">
    <source>
        <dbReference type="Proteomes" id="UP000241462"/>
    </source>
</evidence>
<dbReference type="OrthoDB" id="1657402at2759"/>
<comment type="catalytic activity">
    <reaction evidence="1">
        <text>Hydrolysis of terminal non-reducing beta-D-galactose residues in beta-D-galactosides.</text>
        <dbReference type="EC" id="3.2.1.23"/>
    </reaction>
</comment>
<dbReference type="AlphaFoldDB" id="A0A2T3ABD3"/>
<feature type="signal peptide" evidence="9">
    <location>
        <begin position="1"/>
        <end position="20"/>
    </location>
</feature>
<keyword evidence="7" id="KW-0326">Glycosidase</keyword>
<dbReference type="InterPro" id="IPR031330">
    <property type="entry name" value="Gly_Hdrlase_35_cat"/>
</dbReference>
<dbReference type="EC" id="3.2.1.23" evidence="3"/>
<evidence type="ECO:0000256" key="1">
    <source>
        <dbReference type="ARBA" id="ARBA00001412"/>
    </source>
</evidence>
<protein>
    <recommendedName>
        <fullName evidence="3">beta-galactosidase</fullName>
        <ecNumber evidence="3">3.2.1.23</ecNumber>
    </recommendedName>
</protein>
<keyword evidence="4 9" id="KW-0732">Signal</keyword>
<evidence type="ECO:0000256" key="5">
    <source>
        <dbReference type="ARBA" id="ARBA00022801"/>
    </source>
</evidence>
<dbReference type="InterPro" id="IPR025300">
    <property type="entry name" value="BetaGal_jelly_roll_dom"/>
</dbReference>
<dbReference type="Gene3D" id="2.60.390.10">
    <property type="entry name" value="Beta-galactosidase, domain 3"/>
    <property type="match status" value="1"/>
</dbReference>
<dbReference type="Pfam" id="PF13364">
    <property type="entry name" value="BetaGal_ABD2"/>
    <property type="match status" value="2"/>
</dbReference>
<dbReference type="EMBL" id="KZ678420">
    <property type="protein sequence ID" value="PSR90424.1"/>
    <property type="molecule type" value="Genomic_DNA"/>
</dbReference>
<dbReference type="Pfam" id="PF13363">
    <property type="entry name" value="BetaGal_dom3"/>
    <property type="match status" value="1"/>
</dbReference>
<gene>
    <name evidence="11" type="ORF">BD289DRAFT_481764</name>
</gene>
<keyword evidence="6" id="KW-0325">Glycoprotein</keyword>
<evidence type="ECO:0000256" key="8">
    <source>
        <dbReference type="RuleBase" id="RU003679"/>
    </source>
</evidence>
<name>A0A2T3ABD3_9PEZI</name>
<dbReference type="InterPro" id="IPR008979">
    <property type="entry name" value="Galactose-bd-like_sf"/>
</dbReference>
<dbReference type="InterPro" id="IPR036833">
    <property type="entry name" value="BetaGal_dom3_sf"/>
</dbReference>
<dbReference type="FunFam" id="3.20.20.80:FF:000040">
    <property type="entry name" value="Beta-galactosidase A"/>
    <property type="match status" value="1"/>
</dbReference>
<dbReference type="GO" id="GO:0004565">
    <property type="term" value="F:beta-galactosidase activity"/>
    <property type="evidence" value="ECO:0007669"/>
    <property type="project" value="UniProtKB-EC"/>
</dbReference>
<dbReference type="Gene3D" id="2.102.20.10">
    <property type="entry name" value="Beta-galactosidase, domain 2"/>
    <property type="match status" value="1"/>
</dbReference>
<evidence type="ECO:0000256" key="2">
    <source>
        <dbReference type="ARBA" id="ARBA00009809"/>
    </source>
</evidence>
<dbReference type="SUPFAM" id="SSF117100">
    <property type="entry name" value="Beta-galactosidase LacA, domain 3"/>
    <property type="match status" value="1"/>
</dbReference>
<evidence type="ECO:0000259" key="10">
    <source>
        <dbReference type="SMART" id="SM01029"/>
    </source>
</evidence>
<evidence type="ECO:0000256" key="6">
    <source>
        <dbReference type="ARBA" id="ARBA00023180"/>
    </source>
</evidence>
<organism evidence="11 12">
    <name type="scientific">Coniella lustricola</name>
    <dbReference type="NCBI Taxonomy" id="2025994"/>
    <lineage>
        <taxon>Eukaryota</taxon>
        <taxon>Fungi</taxon>
        <taxon>Dikarya</taxon>
        <taxon>Ascomycota</taxon>
        <taxon>Pezizomycotina</taxon>
        <taxon>Sordariomycetes</taxon>
        <taxon>Sordariomycetidae</taxon>
        <taxon>Diaporthales</taxon>
        <taxon>Schizoparmaceae</taxon>
        <taxon>Coniella</taxon>
    </lineage>
</organism>
<dbReference type="GO" id="GO:0005975">
    <property type="term" value="P:carbohydrate metabolic process"/>
    <property type="evidence" value="ECO:0007669"/>
    <property type="project" value="InterPro"/>
</dbReference>
<accession>A0A2T3ABD3</accession>
<dbReference type="SUPFAM" id="SSF49785">
    <property type="entry name" value="Galactose-binding domain-like"/>
    <property type="match status" value="2"/>
</dbReference>
<dbReference type="PRINTS" id="PR00742">
    <property type="entry name" value="GLHYDRLASE35"/>
</dbReference>
<evidence type="ECO:0000256" key="7">
    <source>
        <dbReference type="ARBA" id="ARBA00023295"/>
    </source>
</evidence>
<keyword evidence="5" id="KW-0378">Hydrolase</keyword>
<comment type="similarity">
    <text evidence="2 8">Belongs to the glycosyl hydrolase 35 family.</text>
</comment>
<dbReference type="SMART" id="SM01029">
    <property type="entry name" value="BetaGal_dom2"/>
    <property type="match status" value="1"/>
</dbReference>
<dbReference type="InParanoid" id="A0A2T3ABD3"/>
<feature type="chain" id="PRO_5015437523" description="beta-galactosidase" evidence="9">
    <location>
        <begin position="21"/>
        <end position="1003"/>
    </location>
</feature>
<dbReference type="PANTHER" id="PTHR23421">
    <property type="entry name" value="BETA-GALACTOSIDASE RELATED"/>
    <property type="match status" value="1"/>
</dbReference>
<evidence type="ECO:0000256" key="3">
    <source>
        <dbReference type="ARBA" id="ARBA00012756"/>
    </source>
</evidence>
<evidence type="ECO:0000256" key="4">
    <source>
        <dbReference type="ARBA" id="ARBA00022729"/>
    </source>
</evidence>
<dbReference type="InterPro" id="IPR018954">
    <property type="entry name" value="Betagal_dom2"/>
</dbReference>
<feature type="domain" description="Beta-galactosidase" evidence="10">
    <location>
        <begin position="380"/>
        <end position="558"/>
    </location>
</feature>
<dbReference type="Gene3D" id="3.20.20.80">
    <property type="entry name" value="Glycosidases"/>
    <property type="match status" value="1"/>
</dbReference>
<dbReference type="SUPFAM" id="SSF51011">
    <property type="entry name" value="Glycosyl hydrolase domain"/>
    <property type="match status" value="1"/>
</dbReference>
<sequence length="1003" mass="109033">MRSFHYLTTLLAWCVCQVWSTSDNLTEAVTWDQYSLLVNGSRVFINAGEFHYSRVPVPELWPDIFQKLKANGFNALSIYFFWNYHSASEGVFDFETSGKNLQALFDAVADAGLWVIARPGPYVNAEYNGGGLALWGSDGSISTVRTSSTAYYDAWLPWVQEIGAIIAANQITNGGPVILTQIENELQETTHSATNTLVVYMEQIEAAFRAAGVIVPFTSNEKGMRDESWSVDYQDVGGAVDVYGLDSYPGGLSCTNPDSGWVLVLDYYQWFQNYSYTQPSFLPEFEGGYFTAWGSGTFYDTCLSYHDPAYPDLFYKNNIAQKVTMQSFYMTVGSTNWGHSAAPVVYTSYDYAAPMRETRQLWAKMLQTKLINLFASSSPDLLKTDMIGNGTGYQVDTEDVFTWLLRNPDTGASFLTTQQYPSSSNGNISFTATLNTSLGSVDVPSVSLFGHQSRILVTDYTIGDHTLLYSTADVATWGSFDGATAVVLYLKEGQTGEFAFAGQTNLTYTVYGDSQFAVSNASTISQSFTYTQTSGPTFVQFSNGVLVYLLDQTSAWTFWAPSTTSDVYGSPDEKIFVLGSYLVRSASLQDGTLVISGDNNVTTTIEAFVGQTTVDSITWNGITLNATQTEYGTYIATIPGAESRSVSLPSLDTWQSADSLPEANPAFDDSAWVVCNKTTTLAYIHPYTLPVLFSSDYGYYAGAKVYRGYFPSNTNYTSVNITASGGDAFGWSAWLNGVSIGGDTGNTSALETTTAVLSLPASALSQNGTSNVITVLVDYHGHDETSTAGGVTVPRGIYGAQLLPAPTTVTATTTTTGFTQWKIQGNAGGDANIDPVRGPFNEGGLYGERLGWHLPGFSPSSSYAASYGVWDDATPFDGLSAPGVRFYVTNFTLDIDDDLDAPLGLVFSSASGTVARVMFWVNGYQYGKYEPHIGPQTVFPIPPGVVNNRGVNSLAVSLWAMEDGGAALEGIELITYGLYQTDFPFNQDWTALQPGWTDRSQYV</sequence>
<evidence type="ECO:0000313" key="11">
    <source>
        <dbReference type="EMBL" id="PSR90424.1"/>
    </source>
</evidence>
<dbReference type="InterPro" id="IPR037110">
    <property type="entry name" value="Betagal_dom2_sf"/>
</dbReference>
<evidence type="ECO:0000256" key="9">
    <source>
        <dbReference type="SAM" id="SignalP"/>
    </source>
</evidence>